<evidence type="ECO:0000313" key="1">
    <source>
        <dbReference type="EMBL" id="KAF5951292.1"/>
    </source>
</evidence>
<reference evidence="2" key="1">
    <citation type="journal article" date="2020" name="Nat. Commun.">
        <title>Genome assembly of wild tea tree DASZ reveals pedigree and selection history of tea varieties.</title>
        <authorList>
            <person name="Zhang W."/>
            <person name="Zhang Y."/>
            <person name="Qiu H."/>
            <person name="Guo Y."/>
            <person name="Wan H."/>
            <person name="Zhang X."/>
            <person name="Scossa F."/>
            <person name="Alseekh S."/>
            <person name="Zhang Q."/>
            <person name="Wang P."/>
            <person name="Xu L."/>
            <person name="Schmidt M.H."/>
            <person name="Jia X."/>
            <person name="Li D."/>
            <person name="Zhu A."/>
            <person name="Guo F."/>
            <person name="Chen W."/>
            <person name="Ni D."/>
            <person name="Usadel B."/>
            <person name="Fernie A.R."/>
            <person name="Wen W."/>
        </authorList>
    </citation>
    <scope>NUCLEOTIDE SEQUENCE [LARGE SCALE GENOMIC DNA]</scope>
    <source>
        <strain evidence="2">cv. G240</strain>
    </source>
</reference>
<dbReference type="Proteomes" id="UP000593564">
    <property type="component" value="Unassembled WGS sequence"/>
</dbReference>
<accession>A0A7J7HEE9</accession>
<name>A0A7J7HEE9_CAMSI</name>
<reference evidence="1 2" key="2">
    <citation type="submission" date="2020-07" db="EMBL/GenBank/DDBJ databases">
        <title>Genome assembly of wild tea tree DASZ reveals pedigree and selection history of tea varieties.</title>
        <authorList>
            <person name="Zhang W."/>
        </authorList>
    </citation>
    <scope>NUCLEOTIDE SEQUENCE [LARGE SCALE GENOMIC DNA]</scope>
    <source>
        <strain evidence="2">cv. G240</strain>
        <tissue evidence="1">Leaf</tissue>
    </source>
</reference>
<keyword evidence="2" id="KW-1185">Reference proteome</keyword>
<dbReference type="EMBL" id="JACBKZ010000004">
    <property type="protein sequence ID" value="KAF5951292.1"/>
    <property type="molecule type" value="Genomic_DNA"/>
</dbReference>
<protein>
    <submittedName>
        <fullName evidence="1">Uncharacterized protein</fullName>
    </submittedName>
</protein>
<sequence length="68" mass="7657">MERIEGASSLVHSRSQSCLVTRRSQSFTLVLASSLVVHSRCLSLRRRSLFTLVNLRMPSFTLLHPGTE</sequence>
<organism evidence="1 2">
    <name type="scientific">Camellia sinensis</name>
    <name type="common">Tea plant</name>
    <name type="synonym">Thea sinensis</name>
    <dbReference type="NCBI Taxonomy" id="4442"/>
    <lineage>
        <taxon>Eukaryota</taxon>
        <taxon>Viridiplantae</taxon>
        <taxon>Streptophyta</taxon>
        <taxon>Embryophyta</taxon>
        <taxon>Tracheophyta</taxon>
        <taxon>Spermatophyta</taxon>
        <taxon>Magnoliopsida</taxon>
        <taxon>eudicotyledons</taxon>
        <taxon>Gunneridae</taxon>
        <taxon>Pentapetalae</taxon>
        <taxon>asterids</taxon>
        <taxon>Ericales</taxon>
        <taxon>Theaceae</taxon>
        <taxon>Camellia</taxon>
    </lineage>
</organism>
<dbReference type="AlphaFoldDB" id="A0A7J7HEE9"/>
<comment type="caution">
    <text evidence="1">The sequence shown here is derived from an EMBL/GenBank/DDBJ whole genome shotgun (WGS) entry which is preliminary data.</text>
</comment>
<gene>
    <name evidence="1" type="ORF">HYC85_009236</name>
</gene>
<evidence type="ECO:0000313" key="2">
    <source>
        <dbReference type="Proteomes" id="UP000593564"/>
    </source>
</evidence>
<proteinExistence type="predicted"/>